<keyword evidence="4" id="KW-1185">Reference proteome</keyword>
<evidence type="ECO:0000259" key="2">
    <source>
        <dbReference type="Pfam" id="PF09687"/>
    </source>
</evidence>
<proteinExistence type="predicted"/>
<dbReference type="OrthoDB" id="10279769at2759"/>
<sequence>MLKLKMFILTTLIFLSINSNILILNTLWKSKPISFPKLKIARCLINIYDSSYIRKLLFDSNIGGNQNLQLGLNRKKKKDETGVPKKYEKYTGQRDNKLEVKKTLKDVFKKSFTIRSRDDETRGWSSAGGTRKNENQVGAKMEDKIETQMEDKMETQMEDKMETQMEDKMETQMENKIETQSEDQNDFEQKHEDEPHLFKRKIPFIPKFPIECEDLGSMENVNIDELMKQIDILRLISVSKKKACVIFFSQLKYKKKIFRDMINEIWERYKETALKINAPEEIQMEIWTKCYDELMDDMEYMEIISKQHFYPIFKKEIIMRKSFLDFVNRFNIWWDASMNKKKTIWDVILKEKIENYKLQKLPE</sequence>
<protein>
    <submittedName>
        <fullName evidence="3">RAD protein</fullName>
    </submittedName>
</protein>
<organism evidence="3 4">
    <name type="scientific">Plasmodium gonderi</name>
    <dbReference type="NCBI Taxonomy" id="77519"/>
    <lineage>
        <taxon>Eukaryota</taxon>
        <taxon>Sar</taxon>
        <taxon>Alveolata</taxon>
        <taxon>Apicomplexa</taxon>
        <taxon>Aconoidasida</taxon>
        <taxon>Haemosporida</taxon>
        <taxon>Plasmodiidae</taxon>
        <taxon>Plasmodium</taxon>
        <taxon>Plasmodium (Plasmodium)</taxon>
    </lineage>
</organism>
<gene>
    <name evidence="3" type="ORF">PGO_051920</name>
</gene>
<comment type="caution">
    <text evidence="3">The sequence shown here is derived from an EMBL/GenBank/DDBJ whole genome shotgun (WGS) entry which is preliminary data.</text>
</comment>
<feature type="domain" description="Plasmodium RESA N-terminal" evidence="2">
    <location>
        <begin position="224"/>
        <end position="345"/>
    </location>
</feature>
<accession>A0A1Y1JG96</accession>
<dbReference type="AlphaFoldDB" id="A0A1Y1JG96"/>
<feature type="region of interest" description="Disordered" evidence="1">
    <location>
        <begin position="119"/>
        <end position="142"/>
    </location>
</feature>
<evidence type="ECO:0000256" key="1">
    <source>
        <dbReference type="SAM" id="MobiDB-lite"/>
    </source>
</evidence>
<evidence type="ECO:0000313" key="3">
    <source>
        <dbReference type="EMBL" id="GAW79782.1"/>
    </source>
</evidence>
<name>A0A1Y1JG96_PLAGO</name>
<dbReference type="Proteomes" id="UP000195521">
    <property type="component" value="Unassembled WGS sequence"/>
</dbReference>
<dbReference type="Gene3D" id="6.10.280.180">
    <property type="entry name" value="Plasmodium RESA, N-terminal helical domain"/>
    <property type="match status" value="1"/>
</dbReference>
<dbReference type="InterPro" id="IPR044885">
    <property type="entry name" value="PRESA_N_sf"/>
</dbReference>
<dbReference type="EMBL" id="BDQF01000006">
    <property type="protein sequence ID" value="GAW79782.1"/>
    <property type="molecule type" value="Genomic_DNA"/>
</dbReference>
<dbReference type="GeneID" id="39746494"/>
<evidence type="ECO:0000313" key="4">
    <source>
        <dbReference type="Proteomes" id="UP000195521"/>
    </source>
</evidence>
<dbReference type="InterPro" id="IPR019111">
    <property type="entry name" value="PRESA_N"/>
</dbReference>
<reference evidence="4" key="1">
    <citation type="submission" date="2017-04" db="EMBL/GenBank/DDBJ databases">
        <title>Plasmodium gonderi genome.</title>
        <authorList>
            <person name="Arisue N."/>
            <person name="Honma H."/>
            <person name="Kawai S."/>
            <person name="Tougan T."/>
            <person name="Tanabe K."/>
            <person name="Horii T."/>
        </authorList>
    </citation>
    <scope>NUCLEOTIDE SEQUENCE [LARGE SCALE GENOMIC DNA]</scope>
    <source>
        <strain evidence="4">ATCC 30045</strain>
    </source>
</reference>
<dbReference type="RefSeq" id="XP_028542371.1">
    <property type="nucleotide sequence ID" value="XM_028686570.1"/>
</dbReference>
<dbReference type="Pfam" id="PF09687">
    <property type="entry name" value="PRESAN"/>
    <property type="match status" value="1"/>
</dbReference>
<dbReference type="OMA" id="KMETQME"/>